<proteinExistence type="predicted"/>
<name>A0A7V5RPA0_CALAY</name>
<accession>A0A7V5RPA0</accession>
<dbReference type="AlphaFoldDB" id="A0A7V5RPA0"/>
<protein>
    <submittedName>
        <fullName evidence="1">Uncharacterized protein</fullName>
    </submittedName>
</protein>
<reference evidence="1" key="1">
    <citation type="journal article" date="2020" name="mSystems">
        <title>Genome- and Community-Level Interaction Insights into Carbon Utilization and Element Cycling Functions of Hydrothermarchaeota in Hydrothermal Sediment.</title>
        <authorList>
            <person name="Zhou Z."/>
            <person name="Liu Y."/>
            <person name="Xu W."/>
            <person name="Pan J."/>
            <person name="Luo Z.H."/>
            <person name="Li M."/>
        </authorList>
    </citation>
    <scope>NUCLEOTIDE SEQUENCE [LARGE SCALE GENOMIC DNA]</scope>
    <source>
        <strain evidence="1">HyVt-460</strain>
    </source>
</reference>
<organism evidence="1">
    <name type="scientific">Caldithrix abyssi</name>
    <dbReference type="NCBI Taxonomy" id="187145"/>
    <lineage>
        <taxon>Bacteria</taxon>
        <taxon>Pseudomonadati</taxon>
        <taxon>Calditrichota</taxon>
        <taxon>Calditrichia</taxon>
        <taxon>Calditrichales</taxon>
        <taxon>Calditrichaceae</taxon>
        <taxon>Caldithrix</taxon>
    </lineage>
</organism>
<dbReference type="Proteomes" id="UP000885771">
    <property type="component" value="Unassembled WGS sequence"/>
</dbReference>
<evidence type="ECO:0000313" key="1">
    <source>
        <dbReference type="EMBL" id="HHM02202.1"/>
    </source>
</evidence>
<dbReference type="EMBL" id="DRLI01000162">
    <property type="protein sequence ID" value="HHM02202.1"/>
    <property type="molecule type" value="Genomic_DNA"/>
</dbReference>
<comment type="caution">
    <text evidence="1">The sequence shown here is derived from an EMBL/GenBank/DDBJ whole genome shotgun (WGS) entry which is preliminary data.</text>
</comment>
<gene>
    <name evidence="1" type="ORF">ENJ15_04260</name>
</gene>
<sequence length="480" mass="53968">MKFIIIFLITIPWSLGAQFIGIKTLPLASGEQFNLFPSQNESFGGMNIAMTDAWAEAFSNPAKGFSAGLFFLPAVSTISNNLGGTATVPVAWHFNNKNFLGSVMFSWQRLKGASAGQNRFIGREIAALPEKTAEDAQNRYIFASLGKSFRDNRWAGISLLYADISAVSGVDILYPNAESVTQKGDMTEVRAALHKKTKDMEWSVQALYRNFEMLQDVENKVWLWDTRTQWYVTKSNIVRNLDYTDTWGMHLNYREKVNGNGLTIGSIFTFNWKTHPKIPNYEIMNIPRDPGNSYAYNLGIGIAREQESSRIGLDFIFEPVWSNTWANAIDTIETSFGKIYPGQKTVENDFTFSNWIVRFGGFKNTGFWGFGAGVELYKRNYSLVQQDFVTGVERRQDEGWMQISYNWGISLYFRKFTLAYSGRMITGNGVPFVSGSFIGVSGRFAAMSDFVVAPGGALNVNEAETVTHKFTLRLPLDGEK</sequence>